<feature type="compositionally biased region" description="Basic and acidic residues" evidence="6">
    <location>
        <begin position="62"/>
        <end position="77"/>
    </location>
</feature>
<evidence type="ECO:0000256" key="3">
    <source>
        <dbReference type="ARBA" id="ARBA00022840"/>
    </source>
</evidence>
<reference evidence="7 8" key="1">
    <citation type="journal article" date="2015" name="Sci. Rep.">
        <title>Genome of the facultative scuticociliatosis pathogen Pseudocohnilembus persalinus provides insight into its virulence through horizontal gene transfer.</title>
        <authorList>
            <person name="Xiong J."/>
            <person name="Wang G."/>
            <person name="Cheng J."/>
            <person name="Tian M."/>
            <person name="Pan X."/>
            <person name="Warren A."/>
            <person name="Jiang C."/>
            <person name="Yuan D."/>
            <person name="Miao W."/>
        </authorList>
    </citation>
    <scope>NUCLEOTIDE SEQUENCE [LARGE SCALE GENOMIC DNA]</scope>
    <source>
        <strain evidence="7">36N120E</strain>
    </source>
</reference>
<evidence type="ECO:0000256" key="5">
    <source>
        <dbReference type="ARBA" id="ARBA00049274"/>
    </source>
</evidence>
<dbReference type="GO" id="GO:0070740">
    <property type="term" value="F:tubulin-glutamic acid ligase activity"/>
    <property type="evidence" value="ECO:0007669"/>
    <property type="project" value="TreeGrafter"/>
</dbReference>
<feature type="compositionally biased region" description="Polar residues" evidence="6">
    <location>
        <begin position="118"/>
        <end position="129"/>
    </location>
</feature>
<dbReference type="GO" id="GO:0005524">
    <property type="term" value="F:ATP binding"/>
    <property type="evidence" value="ECO:0007669"/>
    <property type="project" value="UniProtKB-KW"/>
</dbReference>
<gene>
    <name evidence="7" type="ORF">PPERSA_02272</name>
</gene>
<feature type="compositionally biased region" description="Basic and acidic residues" evidence="6">
    <location>
        <begin position="154"/>
        <end position="163"/>
    </location>
</feature>
<evidence type="ECO:0000256" key="1">
    <source>
        <dbReference type="ARBA" id="ARBA00022598"/>
    </source>
</evidence>
<dbReference type="InterPro" id="IPR004344">
    <property type="entry name" value="TTL/TTLL_fam"/>
</dbReference>
<evidence type="ECO:0000256" key="6">
    <source>
        <dbReference type="SAM" id="MobiDB-lite"/>
    </source>
</evidence>
<feature type="compositionally biased region" description="Low complexity" evidence="6">
    <location>
        <begin position="11"/>
        <end position="26"/>
    </location>
</feature>
<accession>A0A0V0QKK6</accession>
<feature type="region of interest" description="Disordered" evidence="6">
    <location>
        <begin position="1"/>
        <end position="183"/>
    </location>
</feature>
<protein>
    <recommendedName>
        <fullName evidence="4">Tubulin--tyrosine ligase-like protein 5</fullName>
    </recommendedName>
</protein>
<dbReference type="SUPFAM" id="SSF56059">
    <property type="entry name" value="Glutathione synthetase ATP-binding domain-like"/>
    <property type="match status" value="1"/>
</dbReference>
<evidence type="ECO:0000256" key="4">
    <source>
        <dbReference type="ARBA" id="ARBA00041448"/>
    </source>
</evidence>
<dbReference type="Proteomes" id="UP000054937">
    <property type="component" value="Unassembled WGS sequence"/>
</dbReference>
<evidence type="ECO:0000313" key="8">
    <source>
        <dbReference type="Proteomes" id="UP000054937"/>
    </source>
</evidence>
<keyword evidence="2" id="KW-0547">Nucleotide-binding</keyword>
<dbReference type="PANTHER" id="PTHR12241">
    <property type="entry name" value="TUBULIN POLYGLUTAMYLASE"/>
    <property type="match status" value="1"/>
</dbReference>
<evidence type="ECO:0000313" key="7">
    <source>
        <dbReference type="EMBL" id="KRX02782.1"/>
    </source>
</evidence>
<proteinExistence type="predicted"/>
<organism evidence="7 8">
    <name type="scientific">Pseudocohnilembus persalinus</name>
    <name type="common">Ciliate</name>
    <dbReference type="NCBI Taxonomy" id="266149"/>
    <lineage>
        <taxon>Eukaryota</taxon>
        <taxon>Sar</taxon>
        <taxon>Alveolata</taxon>
        <taxon>Ciliophora</taxon>
        <taxon>Intramacronucleata</taxon>
        <taxon>Oligohymenophorea</taxon>
        <taxon>Scuticociliatia</taxon>
        <taxon>Philasterida</taxon>
        <taxon>Pseudocohnilembidae</taxon>
        <taxon>Pseudocohnilembus</taxon>
    </lineage>
</organism>
<name>A0A0V0QKK6_PSEPJ</name>
<feature type="compositionally biased region" description="Polar residues" evidence="6">
    <location>
        <begin position="28"/>
        <end position="38"/>
    </location>
</feature>
<dbReference type="GO" id="GO:0036064">
    <property type="term" value="C:ciliary basal body"/>
    <property type="evidence" value="ECO:0007669"/>
    <property type="project" value="TreeGrafter"/>
</dbReference>
<dbReference type="Pfam" id="PF03133">
    <property type="entry name" value="TTL"/>
    <property type="match status" value="1"/>
</dbReference>
<dbReference type="PROSITE" id="PS51221">
    <property type="entry name" value="TTL"/>
    <property type="match status" value="1"/>
</dbReference>
<keyword evidence="8" id="KW-1185">Reference proteome</keyword>
<evidence type="ECO:0000256" key="2">
    <source>
        <dbReference type="ARBA" id="ARBA00022741"/>
    </source>
</evidence>
<sequence length="729" mass="86131">MNTLGMGTPKNQQNQKNFNNQGNLDNFSIKSQRKYNTISKSPQKSQKQDSNFDKFQLNSNNLDKELEKSCKLKENFQNKKKSHKIKEEEEDEESEESEDEEEDDEDEDELEEKEDINDSGSIEESQSQSDLDENEEYTDKNELENDKGQNCQVSKDDFMRRQVEYQQQQSAEGDFEEQNADKSVKDDKNKVIYNNRLILLKSIYQDRPPTILFDYPYYVGKQRKNERRQRVSQEDFQKYQLQYKTCNFKMVSSIENIFALAGFERVYDDENWNFLWGIGQHKKIRDMTRYQKTNHFPGCYNLGRKDFLWRHLSKVKRKYPKDYNFVPNTYILSSSADWDKFLNQKEMAQKNHLWIMKPCGSAQGKGIKILNKNSKVKQDADCLICEYVANPHLIDGLKYDLRIYVLVTSYNPLRVYIFEEGLVRFASEKYTNNLSQLKTKYVHLTNYAVNKMNARFLKNQDPDKDNVGNKWSIRAYKQWFEDNNLDHKTMFQQMHTCISCEPYMSDMFLQSQEHRKNCVELYGFDILIDDKLKPWLLEANVQPSLRASSPLDRRIKHSLVADIFTLAGLVPYDKQAYETDLKNRIPGSVSNKGEFFKSKNIQDLKDLNFQNCTQKLSLEDWAILVETDEENYRTGGFTRLYPSPPVNISEVNVQQDYSLTNEQFLENFIIEEKQTKSRKVFQINQQNRQENQSKLQQFQSNQEELLNGIENNNNVINNQENQEENPVNV</sequence>
<comment type="caution">
    <text evidence="7">The sequence shown here is derived from an EMBL/GenBank/DDBJ whole genome shotgun (WGS) entry which is preliminary data.</text>
</comment>
<dbReference type="GO" id="GO:0015631">
    <property type="term" value="F:tubulin binding"/>
    <property type="evidence" value="ECO:0007669"/>
    <property type="project" value="TreeGrafter"/>
</dbReference>
<keyword evidence="1" id="KW-0436">Ligase</keyword>
<dbReference type="EMBL" id="LDAU01000152">
    <property type="protein sequence ID" value="KRX02782.1"/>
    <property type="molecule type" value="Genomic_DNA"/>
</dbReference>
<keyword evidence="3" id="KW-0067">ATP-binding</keyword>
<dbReference type="OrthoDB" id="443277at2759"/>
<feature type="compositionally biased region" description="Acidic residues" evidence="6">
    <location>
        <begin position="88"/>
        <end position="117"/>
    </location>
</feature>
<dbReference type="InParanoid" id="A0A0V0QKK6"/>
<feature type="compositionally biased region" description="Basic and acidic residues" evidence="6">
    <location>
        <begin position="137"/>
        <end position="147"/>
    </location>
</feature>
<dbReference type="GO" id="GO:0000226">
    <property type="term" value="P:microtubule cytoskeleton organization"/>
    <property type="evidence" value="ECO:0007669"/>
    <property type="project" value="TreeGrafter"/>
</dbReference>
<dbReference type="AlphaFoldDB" id="A0A0V0QKK6"/>
<dbReference type="Gene3D" id="3.30.470.20">
    <property type="entry name" value="ATP-grasp fold, B domain"/>
    <property type="match status" value="1"/>
</dbReference>
<comment type="catalytic activity">
    <reaction evidence="5">
        <text>L-glutamyl-[protein] + L-glutamate + ATP = gamma-L-glutamyl-L-glutamyl-[protein] + ADP + phosphate + H(+)</text>
        <dbReference type="Rhea" id="RHEA:60144"/>
        <dbReference type="Rhea" id="RHEA-COMP:10208"/>
        <dbReference type="Rhea" id="RHEA-COMP:15517"/>
        <dbReference type="ChEBI" id="CHEBI:15378"/>
        <dbReference type="ChEBI" id="CHEBI:29973"/>
        <dbReference type="ChEBI" id="CHEBI:29985"/>
        <dbReference type="ChEBI" id="CHEBI:30616"/>
        <dbReference type="ChEBI" id="CHEBI:43474"/>
        <dbReference type="ChEBI" id="CHEBI:143622"/>
        <dbReference type="ChEBI" id="CHEBI:456216"/>
    </reaction>
    <physiologicalReaction direction="left-to-right" evidence="5">
        <dbReference type="Rhea" id="RHEA:60145"/>
    </physiologicalReaction>
</comment>
<dbReference type="PANTHER" id="PTHR12241:SF145">
    <property type="entry name" value="TUBULIN POLYGLUTAMYLASE TTLL5"/>
    <property type="match status" value="1"/>
</dbReference>